<organism evidence="7">
    <name type="scientific">Siphoviridae sp. ct0yq10</name>
    <dbReference type="NCBI Taxonomy" id="2826270"/>
    <lineage>
        <taxon>Viruses</taxon>
        <taxon>Duplodnaviria</taxon>
        <taxon>Heunggongvirae</taxon>
        <taxon>Uroviricota</taxon>
        <taxon>Caudoviricetes</taxon>
    </lineage>
</organism>
<dbReference type="GO" id="GO:0006310">
    <property type="term" value="P:DNA recombination"/>
    <property type="evidence" value="ECO:0007669"/>
    <property type="project" value="UniProtKB-KW"/>
</dbReference>
<evidence type="ECO:0000313" key="7">
    <source>
        <dbReference type="EMBL" id="DAD84032.1"/>
    </source>
</evidence>
<evidence type="ECO:0000256" key="3">
    <source>
        <dbReference type="ARBA" id="ARBA00022842"/>
    </source>
</evidence>
<evidence type="ECO:0000256" key="6">
    <source>
        <dbReference type="ARBA" id="ARBA00023204"/>
    </source>
</evidence>
<proteinExistence type="inferred from homology"/>
<evidence type="ECO:0000256" key="1">
    <source>
        <dbReference type="ARBA" id="ARBA00009518"/>
    </source>
</evidence>
<dbReference type="GO" id="GO:0004520">
    <property type="term" value="F:DNA endonuclease activity"/>
    <property type="evidence" value="ECO:0007669"/>
    <property type="project" value="InterPro"/>
</dbReference>
<dbReference type="GO" id="GO:0003677">
    <property type="term" value="F:DNA binding"/>
    <property type="evidence" value="ECO:0007669"/>
    <property type="project" value="UniProtKB-KW"/>
</dbReference>
<dbReference type="InterPro" id="IPR036397">
    <property type="entry name" value="RNaseH_sf"/>
</dbReference>
<dbReference type="InterPro" id="IPR002176">
    <property type="entry name" value="X-over_junc_endoDNase_RuvC"/>
</dbReference>
<dbReference type="SUPFAM" id="SSF53098">
    <property type="entry name" value="Ribonuclease H-like"/>
    <property type="match status" value="1"/>
</dbReference>
<evidence type="ECO:0000256" key="2">
    <source>
        <dbReference type="ARBA" id="ARBA00022763"/>
    </source>
</evidence>
<keyword evidence="4" id="KW-0238">DNA-binding</keyword>
<name>A0A8S5MP61_9CAUD</name>
<dbReference type="GO" id="GO:0006281">
    <property type="term" value="P:DNA repair"/>
    <property type="evidence" value="ECO:0007669"/>
    <property type="project" value="UniProtKB-KW"/>
</dbReference>
<reference evidence="7" key="1">
    <citation type="journal article" date="2021" name="Proc. Natl. Acad. Sci. U.S.A.">
        <title>A Catalog of Tens of Thousands of Viruses from Human Metagenomes Reveals Hidden Associations with Chronic Diseases.</title>
        <authorList>
            <person name="Tisza M.J."/>
            <person name="Buck C.B."/>
        </authorList>
    </citation>
    <scope>NUCLEOTIDE SEQUENCE</scope>
    <source>
        <strain evidence="7">Ct0yq10</strain>
    </source>
</reference>
<dbReference type="Gene3D" id="3.30.420.10">
    <property type="entry name" value="Ribonuclease H-like superfamily/Ribonuclease H"/>
    <property type="match status" value="1"/>
</dbReference>
<keyword evidence="5" id="KW-0233">DNA recombination</keyword>
<keyword evidence="2" id="KW-0227">DNA damage</keyword>
<keyword evidence="3" id="KW-0460">Magnesium</keyword>
<evidence type="ECO:0000256" key="5">
    <source>
        <dbReference type="ARBA" id="ARBA00023172"/>
    </source>
</evidence>
<comment type="similarity">
    <text evidence="1">Belongs to the RuvC family.</text>
</comment>
<dbReference type="EMBL" id="BK014951">
    <property type="protein sequence ID" value="DAD84032.1"/>
    <property type="molecule type" value="Genomic_DNA"/>
</dbReference>
<dbReference type="Pfam" id="PF02075">
    <property type="entry name" value="RuvC"/>
    <property type="match status" value="1"/>
</dbReference>
<sequence>MKILSLDLSTKSSGYAVFEDEKLIDYGVIKSTDEDLLVRGNYMAEFVRLLCEKYGKFDLVGIEELKVLSNQATLVKLAQVQGMVLRELKDQEVKFVMPTVWRKKFKLNGKRADAKAKAIELCGELGYEVECDDDAEAILLGIYFQKGLTRKP</sequence>
<keyword evidence="6" id="KW-0234">DNA repair</keyword>
<protein>
    <submittedName>
        <fullName evidence="7">Holliday junction resolvase</fullName>
    </submittedName>
</protein>
<evidence type="ECO:0000256" key="4">
    <source>
        <dbReference type="ARBA" id="ARBA00023125"/>
    </source>
</evidence>
<dbReference type="InterPro" id="IPR012337">
    <property type="entry name" value="RNaseH-like_sf"/>
</dbReference>
<accession>A0A8S5MP61</accession>